<evidence type="ECO:0000259" key="1">
    <source>
        <dbReference type="Pfam" id="PF06862"/>
    </source>
</evidence>
<dbReference type="EMBL" id="AUSU01008153">
    <property type="protein sequence ID" value="EPS59695.1"/>
    <property type="molecule type" value="Genomic_DNA"/>
</dbReference>
<sequence>QVKLDCKHKGVLPKILTQVKQIYERFDTESVVEADDARLKYFSEKVFPTIKDSVQNGVMIFISSYFEFVRLRSFLKSQSASCCLFGEYIQRNDISHARGQFFRGEKKIMLYTERAHFYYRYKIRGVKNLIIYSLPERKEFYPEIVNFLEESESMSCRVLFSPLDHFRVERIVGSSAAKRMLDSDKGVFVFA</sequence>
<dbReference type="Proteomes" id="UP000015453">
    <property type="component" value="Unassembled WGS sequence"/>
</dbReference>
<dbReference type="GO" id="GO:0000462">
    <property type="term" value="P:maturation of SSU-rRNA from tricistronic rRNA transcript (SSU-rRNA, 5.8S rRNA, LSU-rRNA)"/>
    <property type="evidence" value="ECO:0007669"/>
    <property type="project" value="TreeGrafter"/>
</dbReference>
<comment type="caution">
    <text evidence="2">The sequence shown here is derived from an EMBL/GenBank/DDBJ whole genome shotgun (WGS) entry which is preliminary data.</text>
</comment>
<accession>S8BYM9</accession>
<feature type="non-terminal residue" evidence="2">
    <location>
        <position position="1"/>
    </location>
</feature>
<reference evidence="2 3" key="1">
    <citation type="journal article" date="2013" name="BMC Genomics">
        <title>The miniature genome of a carnivorous plant Genlisea aurea contains a low number of genes and short non-coding sequences.</title>
        <authorList>
            <person name="Leushkin E.V."/>
            <person name="Sutormin R.A."/>
            <person name="Nabieva E.R."/>
            <person name="Penin A.A."/>
            <person name="Kondrashov A.S."/>
            <person name="Logacheva M.D."/>
        </authorList>
    </citation>
    <scope>NUCLEOTIDE SEQUENCE [LARGE SCALE GENOMIC DNA]</scope>
</reference>
<dbReference type="InterPro" id="IPR010678">
    <property type="entry name" value="UTP25"/>
</dbReference>
<dbReference type="OrthoDB" id="10264378at2759"/>
<dbReference type="GO" id="GO:0032040">
    <property type="term" value="C:small-subunit processome"/>
    <property type="evidence" value="ECO:0007669"/>
    <property type="project" value="TreeGrafter"/>
</dbReference>
<proteinExistence type="predicted"/>
<organism evidence="2 3">
    <name type="scientific">Genlisea aurea</name>
    <dbReference type="NCBI Taxonomy" id="192259"/>
    <lineage>
        <taxon>Eukaryota</taxon>
        <taxon>Viridiplantae</taxon>
        <taxon>Streptophyta</taxon>
        <taxon>Embryophyta</taxon>
        <taxon>Tracheophyta</taxon>
        <taxon>Spermatophyta</taxon>
        <taxon>Magnoliopsida</taxon>
        <taxon>eudicotyledons</taxon>
        <taxon>Gunneridae</taxon>
        <taxon>Pentapetalae</taxon>
        <taxon>asterids</taxon>
        <taxon>lamiids</taxon>
        <taxon>Lamiales</taxon>
        <taxon>Lentibulariaceae</taxon>
        <taxon>Genlisea</taxon>
    </lineage>
</organism>
<dbReference type="AlphaFoldDB" id="S8BYM9"/>
<name>S8BYM9_9LAMI</name>
<gene>
    <name evidence="2" type="ORF">M569_15110</name>
</gene>
<keyword evidence="3" id="KW-1185">Reference proteome</keyword>
<dbReference type="GO" id="GO:0034511">
    <property type="term" value="F:U3 snoRNA binding"/>
    <property type="evidence" value="ECO:0007669"/>
    <property type="project" value="InterPro"/>
</dbReference>
<dbReference type="InterPro" id="IPR053939">
    <property type="entry name" value="UTP25_C"/>
</dbReference>
<dbReference type="PANTHER" id="PTHR12933">
    <property type="entry name" value="ORF PROTEIN-RELATED"/>
    <property type="match status" value="1"/>
</dbReference>
<protein>
    <recommendedName>
        <fullName evidence="1">UTP25 C-terminal domain-containing protein</fullName>
    </recommendedName>
</protein>
<evidence type="ECO:0000313" key="3">
    <source>
        <dbReference type="Proteomes" id="UP000015453"/>
    </source>
</evidence>
<feature type="domain" description="UTP25 C-terminal" evidence="1">
    <location>
        <begin position="13"/>
        <end position="190"/>
    </location>
</feature>
<dbReference type="PANTHER" id="PTHR12933:SF0">
    <property type="entry name" value="U3 SMALL NUCLEOLAR RNA-ASSOCIATED PROTEIN 25 HOMOLOG"/>
    <property type="match status" value="1"/>
</dbReference>
<dbReference type="GO" id="GO:0019843">
    <property type="term" value="F:rRNA binding"/>
    <property type="evidence" value="ECO:0007669"/>
    <property type="project" value="TreeGrafter"/>
</dbReference>
<dbReference type="Pfam" id="PF06862">
    <property type="entry name" value="Utp25_C"/>
    <property type="match status" value="1"/>
</dbReference>
<evidence type="ECO:0000313" key="2">
    <source>
        <dbReference type="EMBL" id="EPS59695.1"/>
    </source>
</evidence>